<comment type="caution">
    <text evidence="2">The sequence shown here is derived from an EMBL/GenBank/DDBJ whole genome shotgun (WGS) entry which is preliminary data.</text>
</comment>
<dbReference type="Proteomes" id="UP000215596">
    <property type="component" value="Unassembled WGS sequence"/>
</dbReference>
<name>A0A268ELB2_9BACL</name>
<feature type="region of interest" description="Disordered" evidence="1">
    <location>
        <begin position="1"/>
        <end position="25"/>
    </location>
</feature>
<accession>A0A268ELB2</accession>
<proteinExistence type="predicted"/>
<evidence type="ECO:0000313" key="3">
    <source>
        <dbReference type="Proteomes" id="UP000215596"/>
    </source>
</evidence>
<dbReference type="AlphaFoldDB" id="A0A268ELB2"/>
<protein>
    <submittedName>
        <fullName evidence="2">Uncharacterized protein</fullName>
    </submittedName>
</protein>
<dbReference type="OrthoDB" id="2662814at2"/>
<reference evidence="2 3" key="1">
    <citation type="submission" date="2017-07" db="EMBL/GenBank/DDBJ databases">
        <title>Isolation and whole genome analysis of endospore-forming bacteria from heroin.</title>
        <authorList>
            <person name="Kalinowski J."/>
            <person name="Ahrens B."/>
            <person name="Al-Dilaimi A."/>
            <person name="Winkler A."/>
            <person name="Wibberg D."/>
            <person name="Schleenbecker U."/>
            <person name="Ruckert C."/>
            <person name="Wolfel R."/>
            <person name="Grass G."/>
        </authorList>
    </citation>
    <scope>NUCLEOTIDE SEQUENCE [LARGE SCALE GENOMIC DNA]</scope>
    <source>
        <strain evidence="2 3">7537-G1</strain>
    </source>
</reference>
<organism evidence="2 3">
    <name type="scientific">Paenibacillus campinasensis</name>
    <dbReference type="NCBI Taxonomy" id="66347"/>
    <lineage>
        <taxon>Bacteria</taxon>
        <taxon>Bacillati</taxon>
        <taxon>Bacillota</taxon>
        <taxon>Bacilli</taxon>
        <taxon>Bacillales</taxon>
        <taxon>Paenibacillaceae</taxon>
        <taxon>Paenibacillus</taxon>
    </lineage>
</organism>
<gene>
    <name evidence="2" type="ORF">CHH67_18925</name>
</gene>
<feature type="compositionally biased region" description="Basic and acidic residues" evidence="1">
    <location>
        <begin position="1"/>
        <end position="22"/>
    </location>
</feature>
<evidence type="ECO:0000313" key="2">
    <source>
        <dbReference type="EMBL" id="PAD73909.1"/>
    </source>
</evidence>
<sequence length="108" mass="11907">MAIKKESESKEIKTEAQKKPAADHLTVATGPTKQQVIYIGPTIRKNGIGLRTNQVFIGGRPDYLKALFAEYPHMQTLFVPVDKLQESLKQIKQTGTALNVAILSMKGV</sequence>
<dbReference type="EMBL" id="NPBY01000061">
    <property type="protein sequence ID" value="PAD73909.1"/>
    <property type="molecule type" value="Genomic_DNA"/>
</dbReference>
<evidence type="ECO:0000256" key="1">
    <source>
        <dbReference type="SAM" id="MobiDB-lite"/>
    </source>
</evidence>
<dbReference type="RefSeq" id="WP_095266828.1">
    <property type="nucleotide sequence ID" value="NZ_NPBY01000061.1"/>
</dbReference>